<accession>A0ABV1H1C2</accession>
<sequence length="171" mass="19802">MNTEATTLYKLMVLYMLSKVNFPLSNSQIADFMLDKQYTTYFTLQEVLSSLADDGFVNVLTYRSSTQYRLTSSGKDTISFFSNKISNAIREEIDVYLIENKYELRCETGTLSDYYRSTNGDYIVHCIVKEGKTNLIELNIAVPLEEQADAMCSKWREGSQEIYDFIMRKLM</sequence>
<reference evidence="1" key="1">
    <citation type="submission" date="2024-03" db="EMBL/GenBank/DDBJ databases">
        <title>Human intestinal bacterial collection.</title>
        <authorList>
            <person name="Pauvert C."/>
            <person name="Hitch T.C.A."/>
            <person name="Clavel T."/>
        </authorList>
    </citation>
    <scope>NUCLEOTIDE SEQUENCE [LARGE SCALE GENOMIC DNA]</scope>
    <source>
        <strain evidence="1">CLA-AA-H89B</strain>
    </source>
</reference>
<comment type="caution">
    <text evidence="1">The sequence shown here is derived from an EMBL/GenBank/DDBJ whole genome shotgun (WGS) entry which is preliminary data.</text>
</comment>
<dbReference type="Proteomes" id="UP001546774">
    <property type="component" value="Unassembled WGS sequence"/>
</dbReference>
<dbReference type="Pfam" id="PF14277">
    <property type="entry name" value="DUF4364"/>
    <property type="match status" value="1"/>
</dbReference>
<proteinExistence type="predicted"/>
<evidence type="ECO:0000313" key="2">
    <source>
        <dbReference type="Proteomes" id="UP001546774"/>
    </source>
</evidence>
<name>A0ABV1H1C2_9FIRM</name>
<dbReference type="EMBL" id="JBBMFS010000001">
    <property type="protein sequence ID" value="MEQ2553449.1"/>
    <property type="molecule type" value="Genomic_DNA"/>
</dbReference>
<dbReference type="SUPFAM" id="SSF46785">
    <property type="entry name" value="Winged helix' DNA-binding domain"/>
    <property type="match status" value="1"/>
</dbReference>
<dbReference type="InterPro" id="IPR025374">
    <property type="entry name" value="DUF4364"/>
</dbReference>
<keyword evidence="2" id="KW-1185">Reference proteome</keyword>
<protein>
    <submittedName>
        <fullName evidence="1">DUF4364 family protein</fullName>
    </submittedName>
</protein>
<evidence type="ECO:0000313" key="1">
    <source>
        <dbReference type="EMBL" id="MEQ2553449.1"/>
    </source>
</evidence>
<organism evidence="1 2">
    <name type="scientific">Lachnospira intestinalis</name>
    <dbReference type="NCBI Taxonomy" id="3133158"/>
    <lineage>
        <taxon>Bacteria</taxon>
        <taxon>Bacillati</taxon>
        <taxon>Bacillota</taxon>
        <taxon>Clostridia</taxon>
        <taxon>Lachnospirales</taxon>
        <taxon>Lachnospiraceae</taxon>
        <taxon>Lachnospira</taxon>
    </lineage>
</organism>
<dbReference type="InterPro" id="IPR036390">
    <property type="entry name" value="WH_DNA-bd_sf"/>
</dbReference>
<gene>
    <name evidence="1" type="ORF">WMO37_00250</name>
</gene>